<dbReference type="EMBL" id="NPDY01000010">
    <property type="protein sequence ID" value="PJZ69411.1"/>
    <property type="molecule type" value="Genomic_DNA"/>
</dbReference>
<dbReference type="Proteomes" id="UP000231990">
    <property type="component" value="Unassembled WGS sequence"/>
</dbReference>
<dbReference type="PRINTS" id="PR00344">
    <property type="entry name" value="BCTRLSENSOR"/>
</dbReference>
<evidence type="ECO:0000313" key="9">
    <source>
        <dbReference type="EMBL" id="PJZ72546.1"/>
    </source>
</evidence>
<comment type="caution">
    <text evidence="9">The sequence shown here is derived from an EMBL/GenBank/DDBJ whole genome shotgun (WGS) entry which is preliminary data.</text>
</comment>
<evidence type="ECO:0000256" key="5">
    <source>
        <dbReference type="ARBA" id="ARBA00022777"/>
    </source>
</evidence>
<dbReference type="SUPFAM" id="SSF55874">
    <property type="entry name" value="ATPase domain of HSP90 chaperone/DNA topoisomerase II/histidine kinase"/>
    <property type="match status" value="1"/>
</dbReference>
<feature type="domain" description="Histidine kinase" evidence="6">
    <location>
        <begin position="281"/>
        <end position="490"/>
    </location>
</feature>
<organism evidence="9 11">
    <name type="scientific">Leptospira perolatii</name>
    <dbReference type="NCBI Taxonomy" id="2023191"/>
    <lineage>
        <taxon>Bacteria</taxon>
        <taxon>Pseudomonadati</taxon>
        <taxon>Spirochaetota</taxon>
        <taxon>Spirochaetia</taxon>
        <taxon>Leptospirales</taxon>
        <taxon>Leptospiraceae</taxon>
        <taxon>Leptospira</taxon>
    </lineage>
</organism>
<dbReference type="AlphaFoldDB" id="A0A2M9ZKE7"/>
<evidence type="ECO:0000313" key="10">
    <source>
        <dbReference type="Proteomes" id="UP000231962"/>
    </source>
</evidence>
<dbReference type="InterPro" id="IPR052162">
    <property type="entry name" value="Sensor_kinase/Photoreceptor"/>
</dbReference>
<feature type="domain" description="PAC" evidence="7">
    <location>
        <begin position="211"/>
        <end position="263"/>
    </location>
</feature>
<evidence type="ECO:0000256" key="3">
    <source>
        <dbReference type="ARBA" id="ARBA00022553"/>
    </source>
</evidence>
<reference evidence="10 11" key="1">
    <citation type="submission" date="2017-07" db="EMBL/GenBank/DDBJ databases">
        <title>Leptospira spp. isolated from tropical soils.</title>
        <authorList>
            <person name="Thibeaux R."/>
            <person name="Iraola G."/>
            <person name="Ferres I."/>
            <person name="Bierque E."/>
            <person name="Girault D."/>
            <person name="Soupe-Gilbert M.-E."/>
            <person name="Picardeau M."/>
            <person name="Goarant C."/>
        </authorList>
    </citation>
    <scope>NUCLEOTIDE SEQUENCE [LARGE SCALE GENOMIC DNA]</scope>
    <source>
        <strain evidence="9 11">FH1-B-B1</strain>
        <strain evidence="8 10">FH1-B-C1</strain>
    </source>
</reference>
<dbReference type="PANTHER" id="PTHR43304">
    <property type="entry name" value="PHYTOCHROME-LIKE PROTEIN CPH1"/>
    <property type="match status" value="1"/>
</dbReference>
<gene>
    <name evidence="8" type="ORF">CH360_11715</name>
    <name evidence="9" type="ORF">CH373_14150</name>
</gene>
<keyword evidence="4" id="KW-0808">Transferase</keyword>
<accession>A0A2M9ZKE7</accession>
<evidence type="ECO:0000259" key="6">
    <source>
        <dbReference type="PROSITE" id="PS50109"/>
    </source>
</evidence>
<evidence type="ECO:0000256" key="1">
    <source>
        <dbReference type="ARBA" id="ARBA00000085"/>
    </source>
</evidence>
<evidence type="ECO:0000256" key="4">
    <source>
        <dbReference type="ARBA" id="ARBA00022679"/>
    </source>
</evidence>
<evidence type="ECO:0000313" key="8">
    <source>
        <dbReference type="EMBL" id="PJZ69411.1"/>
    </source>
</evidence>
<protein>
    <recommendedName>
        <fullName evidence="2">histidine kinase</fullName>
        <ecNumber evidence="2">2.7.13.3</ecNumber>
    </recommendedName>
</protein>
<dbReference type="InterPro" id="IPR003594">
    <property type="entry name" value="HATPase_dom"/>
</dbReference>
<dbReference type="InterPro" id="IPR036890">
    <property type="entry name" value="HATPase_C_sf"/>
</dbReference>
<dbReference type="OrthoDB" id="344048at2"/>
<dbReference type="RefSeq" id="WP_100714225.1">
    <property type="nucleotide sequence ID" value="NZ_NPDY01000010.1"/>
</dbReference>
<dbReference type="Pfam" id="PF02518">
    <property type="entry name" value="HATPase_c"/>
    <property type="match status" value="1"/>
</dbReference>
<dbReference type="SMART" id="SM00387">
    <property type="entry name" value="HATPase_c"/>
    <property type="match status" value="1"/>
</dbReference>
<dbReference type="EMBL" id="NPDZ01000009">
    <property type="protein sequence ID" value="PJZ72546.1"/>
    <property type="molecule type" value="Genomic_DNA"/>
</dbReference>
<comment type="catalytic activity">
    <reaction evidence="1">
        <text>ATP + protein L-histidine = ADP + protein N-phospho-L-histidine.</text>
        <dbReference type="EC" id="2.7.13.3"/>
    </reaction>
</comment>
<sequence>MSQLELSFEIINQVLEKCGFYAWEFDQSTETVFWSPGIRGILGLDETRASDSLDTIKEKIVHHRDKEKFEKLLQVGEREGILLKEEIRLRMISGEFEYFEILSLKDRKISGRDTRILAWIINISGRKKLLEDVARLNQLLSKSKQLANLIYWEYDLASDSFQYSDFRSEGLEMNEEIMRDIFIGQRVHVLEGYKELLAVTADRAFIRGIPYDIEIEILDAKRRSNWIRLVAEPVLDNFNTTIGQRGLVQDISIRKYLELELRTSIDILSDHNRRLLNFAHIVTHNLRNHSGNLKTLKMLISVAQDETEKQEYLEKIFQVIDQLHDTIFDLSEVVNINVSLDKKQQDIVFEEILQGTIRILRSEIEEKNLEIEFDFSEATYSKYVKSYMESIFLNFISNAIKYRDPNKVPSIFIKTFRKDKTVVIRFQDNGRGIDLKKWGKDLFGMYMTFHGNKDAKGIGLFITKNQVESLGGHIEVQSEVDKGSTFDVYL</sequence>
<dbReference type="Gene3D" id="3.30.450.20">
    <property type="entry name" value="PAS domain"/>
    <property type="match status" value="2"/>
</dbReference>
<dbReference type="InterPro" id="IPR004358">
    <property type="entry name" value="Sig_transdc_His_kin-like_C"/>
</dbReference>
<dbReference type="SUPFAM" id="SSF55785">
    <property type="entry name" value="PYP-like sensor domain (PAS domain)"/>
    <property type="match status" value="1"/>
</dbReference>
<keyword evidence="5" id="KW-0418">Kinase</keyword>
<dbReference type="EC" id="2.7.13.3" evidence="2"/>
<dbReference type="InterPro" id="IPR005467">
    <property type="entry name" value="His_kinase_dom"/>
</dbReference>
<keyword evidence="3" id="KW-0597">Phosphoprotein</keyword>
<dbReference type="GO" id="GO:0004673">
    <property type="term" value="F:protein histidine kinase activity"/>
    <property type="evidence" value="ECO:0007669"/>
    <property type="project" value="UniProtKB-EC"/>
</dbReference>
<name>A0A2M9ZKE7_9LEPT</name>
<dbReference type="Proteomes" id="UP000231962">
    <property type="component" value="Unassembled WGS sequence"/>
</dbReference>
<evidence type="ECO:0000259" key="7">
    <source>
        <dbReference type="PROSITE" id="PS50113"/>
    </source>
</evidence>
<proteinExistence type="predicted"/>
<dbReference type="PROSITE" id="PS50109">
    <property type="entry name" value="HIS_KIN"/>
    <property type="match status" value="1"/>
</dbReference>
<evidence type="ECO:0000256" key="2">
    <source>
        <dbReference type="ARBA" id="ARBA00012438"/>
    </source>
</evidence>
<dbReference type="InterPro" id="IPR035965">
    <property type="entry name" value="PAS-like_dom_sf"/>
</dbReference>
<keyword evidence="10" id="KW-1185">Reference proteome</keyword>
<dbReference type="PANTHER" id="PTHR43304:SF1">
    <property type="entry name" value="PAC DOMAIN-CONTAINING PROTEIN"/>
    <property type="match status" value="1"/>
</dbReference>
<dbReference type="InterPro" id="IPR000700">
    <property type="entry name" value="PAS-assoc_C"/>
</dbReference>
<dbReference type="PROSITE" id="PS50113">
    <property type="entry name" value="PAC"/>
    <property type="match status" value="1"/>
</dbReference>
<dbReference type="Gene3D" id="3.30.565.10">
    <property type="entry name" value="Histidine kinase-like ATPase, C-terminal domain"/>
    <property type="match status" value="1"/>
</dbReference>
<evidence type="ECO:0000313" key="11">
    <source>
        <dbReference type="Proteomes" id="UP000231990"/>
    </source>
</evidence>